<reference evidence="1 2" key="1">
    <citation type="submission" date="2015-09" db="EMBL/GenBank/DDBJ databases">
        <authorList>
            <consortium name="Pathogen Informatics"/>
        </authorList>
    </citation>
    <scope>NUCLEOTIDE SEQUENCE [LARGE SCALE GENOMIC DNA]</scope>
    <source>
        <strain evidence="1 2">2789STDY5834956</strain>
    </source>
</reference>
<name>A0A174PI16_9CLOT</name>
<dbReference type="RefSeq" id="WP_207642744.1">
    <property type="nucleotide sequence ID" value="NZ_CZBO01000001.1"/>
</dbReference>
<protein>
    <submittedName>
        <fullName evidence="1">Uncharacterized protein</fullName>
    </submittedName>
</protein>
<organism evidence="1 2">
    <name type="scientific">Clostridium baratii</name>
    <dbReference type="NCBI Taxonomy" id="1561"/>
    <lineage>
        <taxon>Bacteria</taxon>
        <taxon>Bacillati</taxon>
        <taxon>Bacillota</taxon>
        <taxon>Clostridia</taxon>
        <taxon>Eubacteriales</taxon>
        <taxon>Clostridiaceae</taxon>
        <taxon>Clostridium</taxon>
    </lineage>
</organism>
<proteinExistence type="predicted"/>
<evidence type="ECO:0000313" key="2">
    <source>
        <dbReference type="Proteomes" id="UP000095563"/>
    </source>
</evidence>
<sequence>MIIKKKRIKLITSFFIVILFITIVSLVNINMINTKSLSPIGNTYDNFKLVSSEFGEDFTGFIQDNSNIKIYEDNGEFIVSLNNKKIKIKEESKIINGIKNIILSIGNGFSKIFSTIEEFTTKIL</sequence>
<accession>A0A174PI16</accession>
<gene>
    <name evidence="1" type="ORF">ERS852568_00132</name>
</gene>
<dbReference type="Proteomes" id="UP000095563">
    <property type="component" value="Unassembled WGS sequence"/>
</dbReference>
<evidence type="ECO:0000313" key="1">
    <source>
        <dbReference type="EMBL" id="CUP60613.1"/>
    </source>
</evidence>
<dbReference type="AlphaFoldDB" id="A0A174PI16"/>
<dbReference type="EMBL" id="CZBO01000001">
    <property type="protein sequence ID" value="CUP60613.1"/>
    <property type="molecule type" value="Genomic_DNA"/>
</dbReference>